<protein>
    <submittedName>
        <fullName evidence="3">Uncharacterized protein</fullName>
    </submittedName>
</protein>
<keyword evidence="2" id="KW-0472">Membrane</keyword>
<accession>A0ABR3JMT2</accession>
<evidence type="ECO:0000256" key="2">
    <source>
        <dbReference type="SAM" id="Phobius"/>
    </source>
</evidence>
<dbReference type="Proteomes" id="UP001556367">
    <property type="component" value="Unassembled WGS sequence"/>
</dbReference>
<dbReference type="SUPFAM" id="SSF48225">
    <property type="entry name" value="Seven-hairpin glycosidases"/>
    <property type="match status" value="1"/>
</dbReference>
<comment type="caution">
    <text evidence="3">The sequence shown here is derived from an EMBL/GenBank/DDBJ whole genome shotgun (WGS) entry which is preliminary data.</text>
</comment>
<keyword evidence="4" id="KW-1185">Reference proteome</keyword>
<feature type="region of interest" description="Disordered" evidence="1">
    <location>
        <begin position="71"/>
        <end position="93"/>
    </location>
</feature>
<dbReference type="EMBL" id="JASNQZ010000006">
    <property type="protein sequence ID" value="KAL0957119.1"/>
    <property type="molecule type" value="Genomic_DNA"/>
</dbReference>
<evidence type="ECO:0000256" key="1">
    <source>
        <dbReference type="SAM" id="MobiDB-lite"/>
    </source>
</evidence>
<dbReference type="InterPro" id="IPR036026">
    <property type="entry name" value="Seven-hairpin_glycosidases"/>
</dbReference>
<evidence type="ECO:0000313" key="4">
    <source>
        <dbReference type="Proteomes" id="UP001556367"/>
    </source>
</evidence>
<dbReference type="Gene3D" id="1.50.10.10">
    <property type="match status" value="1"/>
</dbReference>
<organism evidence="3 4">
    <name type="scientific">Hohenbuehelia grisea</name>
    <dbReference type="NCBI Taxonomy" id="104357"/>
    <lineage>
        <taxon>Eukaryota</taxon>
        <taxon>Fungi</taxon>
        <taxon>Dikarya</taxon>
        <taxon>Basidiomycota</taxon>
        <taxon>Agaricomycotina</taxon>
        <taxon>Agaricomycetes</taxon>
        <taxon>Agaricomycetidae</taxon>
        <taxon>Agaricales</taxon>
        <taxon>Pleurotineae</taxon>
        <taxon>Pleurotaceae</taxon>
        <taxon>Hohenbuehelia</taxon>
    </lineage>
</organism>
<dbReference type="InterPro" id="IPR012341">
    <property type="entry name" value="6hp_glycosidase-like_sf"/>
</dbReference>
<reference evidence="4" key="1">
    <citation type="submission" date="2024-06" db="EMBL/GenBank/DDBJ databases">
        <title>Multi-omics analyses provide insights into the biosynthesis of the anticancer antibiotic pleurotin in Hohenbuehelia grisea.</title>
        <authorList>
            <person name="Weaver J.A."/>
            <person name="Alberti F."/>
        </authorList>
    </citation>
    <scope>NUCLEOTIDE SEQUENCE [LARGE SCALE GENOMIC DNA]</scope>
    <source>
        <strain evidence="4">T-177</strain>
    </source>
</reference>
<evidence type="ECO:0000313" key="3">
    <source>
        <dbReference type="EMBL" id="KAL0957119.1"/>
    </source>
</evidence>
<gene>
    <name evidence="3" type="ORF">HGRIS_003212</name>
</gene>
<keyword evidence="2" id="KW-1133">Transmembrane helix</keyword>
<name>A0ABR3JMT2_9AGAR</name>
<sequence length="138" mass="15355">MLPVHVAHEEKSRSLARGWLGRPLARWLALASTVLFVLWLFGPGLADRYDFRQPLAPPGISEDELSITKPIPRPTAITHPATPPPHDPGSSKIWDERAARVRDAYVFAYDSYKKHASGYDELLPVSLGHKNKSVAISH</sequence>
<keyword evidence="2" id="KW-0812">Transmembrane</keyword>
<feature type="transmembrane region" description="Helical" evidence="2">
    <location>
        <begin position="24"/>
        <end position="42"/>
    </location>
</feature>
<proteinExistence type="predicted"/>